<reference evidence="5" key="1">
    <citation type="journal article" date="2024" name="Int. J. Syst. Evol. Microbiol.">
        <title>Brooklawnia propionicigenes sp. nov., a facultatively anaerobic, propionate-producing bacterium isolated from a methanogenic reactor treating waste from cattle farms.</title>
        <authorList>
            <person name="Akita Y."/>
            <person name="Ueki A."/>
            <person name="Tonouchi A."/>
            <person name="Sugawara Y."/>
            <person name="Honma S."/>
            <person name="Kaku N."/>
            <person name="Ueki K."/>
        </authorList>
    </citation>
    <scope>NUCLEOTIDE SEQUENCE</scope>
    <source>
        <strain evidence="5">SH051</strain>
    </source>
</reference>
<feature type="repeat" description="WD" evidence="3">
    <location>
        <begin position="1099"/>
        <end position="1140"/>
    </location>
</feature>
<protein>
    <recommendedName>
        <fullName evidence="4">HTH cro/C1-type domain-containing protein</fullName>
    </recommendedName>
</protein>
<dbReference type="KEGG" id="broo:brsh051_10540"/>
<dbReference type="RefSeq" id="WP_286268102.1">
    <property type="nucleotide sequence ID" value="NZ_AP028056.1"/>
</dbReference>
<dbReference type="Proteomes" id="UP001431656">
    <property type="component" value="Chromosome"/>
</dbReference>
<dbReference type="Pfam" id="PF20703">
    <property type="entry name" value="nSTAND1"/>
    <property type="match status" value="2"/>
</dbReference>
<dbReference type="PROSITE" id="PS50943">
    <property type="entry name" value="HTH_CROC1"/>
    <property type="match status" value="1"/>
</dbReference>
<dbReference type="Pfam" id="PF00400">
    <property type="entry name" value="WD40"/>
    <property type="match status" value="2"/>
</dbReference>
<dbReference type="InterPro" id="IPR015943">
    <property type="entry name" value="WD40/YVTN_repeat-like_dom_sf"/>
</dbReference>
<sequence length="1212" mass="130334">MSLNDASRDELVRLLSQARQSKDISVRAAAKLAGVPTATAQGWLSGKHLPTPALRDNFRQLLAALDLRIPEAMWNPDAEFVKVSGRAPYLGLRPFGVDDAGLYFGRSSQARRLADLIDAQPERRGLIALVGGSGSGKSSLLAAGLIGGECVDGRLAGWSAASLTAQTLTADVDADVIVIDQFEEILQQDVDRVSAAMDAIHALAQRAVVVIGLRSDAFGVAAEQPVLAPALEHPMLLAPMTREELVQAIVCPAELEGVEVEPELVDLLLADLARDESGGQLPHSLLPLLSSALLMVWSQADRTRMTTADYVRMGGLASAVETFAENTYLALPPAQQELVPGLLLRLISVHGEAVLRTQIPTTSLSESERTVAEQFLKARLLSVQGDQLSISHDALLQHWHRLAEWVDDGRLDLRVREHLRRATSLWLDNDRSSDSLLPVGRLPVFTEFVADPRKAAQLSADERDFVTRSEEHFTSLLDQEKASSARLRRQHRLAITLAVIATATALVAVFTLVNTRRVKLDAQSRQIAYAIRSNTSGDVFLEAQMALAANDLADTVEARSVLLDTNANDVPTRWLGNGPSVMAKAPDDSMVIRAGAAGELTLWRSDDLTATAGQSWTVSDDTRPMYAIDIAKVDGRVLAAAGGTKQASIWDVTGEPERRADIEIGDETILAMAFDPDGRSLVLGDSLGHLRVFSLADPGNPRETAEVDVGASVTSVAFDPTRSVLLAGGASGSIGRWSFDGTELVALPALSYEVSGRTPRTQSMAVSPDGHWLVAGMGSRASARWDLTAPDTPPVISTDYASWVNSVRFADANTYITADSGQHVRVVDAATDQVTRILSGPMLMTCAEIVNGRPVAVDTAGTLMIWSRFGPSLRLEGQPAYQFAGDAAGSKWLAYADLGPSSVDLWSLTDGLKKMPSPVVPADVTLYSSIWMDGAGTMLWAGSTDGRVVGWRLSETGASEPFVQRVLDESAVLNNVVVDKTGRLMVVSEYLKKRSVLLRVADDGSLTELAVLDTETPQIARFSADSGLLSIGIAQNEVKVWSLADPEHPEQLPSVATDSNPSVTAMSPAGPMLAAGTDRGTVSVWDLSNVQEPKLVHEYHQSQAAVYGLNFSPDGTHLMAAGGDEVFYMWDLEDSSDSAEFILDGRMGRTTDLMFLGDGSSFVGAGNNGEVKIWDLDLTRVEKEICDQRGTPLSDLEWRRAIVGVKPFDPCR</sequence>
<proteinExistence type="predicted"/>
<feature type="repeat" description="WD" evidence="3">
    <location>
        <begin position="1143"/>
        <end position="1184"/>
    </location>
</feature>
<name>A0AAN0K6F3_9ACTN</name>
<dbReference type="AlphaFoldDB" id="A0AAN0K6F3"/>
<evidence type="ECO:0000256" key="1">
    <source>
        <dbReference type="ARBA" id="ARBA00022574"/>
    </source>
</evidence>
<dbReference type="PANTHER" id="PTHR22847:SF637">
    <property type="entry name" value="WD REPEAT DOMAIN 5B"/>
    <property type="match status" value="1"/>
</dbReference>
<dbReference type="Gene3D" id="2.130.10.10">
    <property type="entry name" value="YVTN repeat-like/Quinoprotein amine dehydrogenase"/>
    <property type="match status" value="3"/>
</dbReference>
<dbReference type="InterPro" id="IPR001680">
    <property type="entry name" value="WD40_rpt"/>
</dbReference>
<dbReference type="PANTHER" id="PTHR22847">
    <property type="entry name" value="WD40 REPEAT PROTEIN"/>
    <property type="match status" value="1"/>
</dbReference>
<gene>
    <name evidence="5" type="ORF">brsh051_10540</name>
</gene>
<dbReference type="InterPro" id="IPR011047">
    <property type="entry name" value="Quinoprotein_ADH-like_sf"/>
</dbReference>
<dbReference type="SUPFAM" id="SSF52540">
    <property type="entry name" value="P-loop containing nucleoside triphosphate hydrolases"/>
    <property type="match status" value="1"/>
</dbReference>
<evidence type="ECO:0000256" key="3">
    <source>
        <dbReference type="PROSITE-ProRule" id="PRU00221"/>
    </source>
</evidence>
<dbReference type="PROSITE" id="PS50082">
    <property type="entry name" value="WD_REPEATS_2"/>
    <property type="match status" value="2"/>
</dbReference>
<dbReference type="InterPro" id="IPR049052">
    <property type="entry name" value="nSTAND1"/>
</dbReference>
<dbReference type="PROSITE" id="PS50294">
    <property type="entry name" value="WD_REPEATS_REGION"/>
    <property type="match status" value="1"/>
</dbReference>
<keyword evidence="2" id="KW-0677">Repeat</keyword>
<dbReference type="EMBL" id="AP028056">
    <property type="protein sequence ID" value="BEH01773.1"/>
    <property type="molecule type" value="Genomic_DNA"/>
</dbReference>
<dbReference type="SUPFAM" id="SSF50969">
    <property type="entry name" value="YVTN repeat-like/Quinoprotein amine dehydrogenase"/>
    <property type="match status" value="1"/>
</dbReference>
<evidence type="ECO:0000313" key="5">
    <source>
        <dbReference type="EMBL" id="BEH01773.1"/>
    </source>
</evidence>
<keyword evidence="1 3" id="KW-0853">WD repeat</keyword>
<feature type="domain" description="HTH cro/C1-type" evidence="4">
    <location>
        <begin position="15"/>
        <end position="72"/>
    </location>
</feature>
<dbReference type="InterPro" id="IPR027417">
    <property type="entry name" value="P-loop_NTPase"/>
</dbReference>
<dbReference type="SUPFAM" id="SSF50998">
    <property type="entry name" value="Quinoprotein alcohol dehydrogenase-like"/>
    <property type="match status" value="1"/>
</dbReference>
<evidence type="ECO:0000259" key="4">
    <source>
        <dbReference type="PROSITE" id="PS50943"/>
    </source>
</evidence>
<organism evidence="5 6">
    <name type="scientific">Brooklawnia propionicigenes</name>
    <dbReference type="NCBI Taxonomy" id="3041175"/>
    <lineage>
        <taxon>Bacteria</taxon>
        <taxon>Bacillati</taxon>
        <taxon>Actinomycetota</taxon>
        <taxon>Actinomycetes</taxon>
        <taxon>Propionibacteriales</taxon>
        <taxon>Propionibacteriaceae</taxon>
        <taxon>Brooklawnia</taxon>
    </lineage>
</organism>
<keyword evidence="6" id="KW-1185">Reference proteome</keyword>
<evidence type="ECO:0000256" key="2">
    <source>
        <dbReference type="ARBA" id="ARBA00022737"/>
    </source>
</evidence>
<dbReference type="SMART" id="SM00320">
    <property type="entry name" value="WD40"/>
    <property type="match status" value="8"/>
</dbReference>
<accession>A0AAN0K6F3</accession>
<dbReference type="InterPro" id="IPR001387">
    <property type="entry name" value="Cro/C1-type_HTH"/>
</dbReference>
<dbReference type="CDD" id="cd00093">
    <property type="entry name" value="HTH_XRE"/>
    <property type="match status" value="1"/>
</dbReference>
<evidence type="ECO:0000313" key="6">
    <source>
        <dbReference type="Proteomes" id="UP001431656"/>
    </source>
</evidence>
<dbReference type="InterPro" id="IPR011044">
    <property type="entry name" value="Quino_amine_DH_bsu"/>
</dbReference>